<comment type="cofactor">
    <cofactor evidence="6">
        <name>FAD</name>
        <dbReference type="ChEBI" id="CHEBI:57692"/>
    </cofactor>
</comment>
<evidence type="ECO:0000256" key="6">
    <source>
        <dbReference type="RuleBase" id="RU361177"/>
    </source>
</evidence>
<proteinExistence type="inferred from homology"/>
<accession>A0A813ZPM0</accession>
<evidence type="ECO:0000313" key="8">
    <source>
        <dbReference type="Proteomes" id="UP000663879"/>
    </source>
</evidence>
<comment type="similarity">
    <text evidence="1 6">Belongs to the FMO family.</text>
</comment>
<gene>
    <name evidence="7" type="ORF">OXX778_LOCUS11419</name>
</gene>
<keyword evidence="4" id="KW-0521">NADP</keyword>
<dbReference type="EMBL" id="CAJNOC010001932">
    <property type="protein sequence ID" value="CAF0901411.1"/>
    <property type="molecule type" value="Genomic_DNA"/>
</dbReference>
<dbReference type="InterPro" id="IPR000960">
    <property type="entry name" value="Flavin_mOase"/>
</dbReference>
<name>A0A813ZPM0_9BILA</name>
<organism evidence="7 8">
    <name type="scientific">Brachionus calyciflorus</name>
    <dbReference type="NCBI Taxonomy" id="104777"/>
    <lineage>
        <taxon>Eukaryota</taxon>
        <taxon>Metazoa</taxon>
        <taxon>Spiralia</taxon>
        <taxon>Gnathifera</taxon>
        <taxon>Rotifera</taxon>
        <taxon>Eurotatoria</taxon>
        <taxon>Monogononta</taxon>
        <taxon>Pseudotrocha</taxon>
        <taxon>Ploima</taxon>
        <taxon>Brachionidae</taxon>
        <taxon>Brachionus</taxon>
    </lineage>
</organism>
<protein>
    <recommendedName>
        <fullName evidence="6">Flavin-containing monooxygenase</fullName>
        <ecNumber evidence="6">1.-.-.-</ecNumber>
    </recommendedName>
</protein>
<dbReference type="GO" id="GO:0050660">
    <property type="term" value="F:flavin adenine dinucleotide binding"/>
    <property type="evidence" value="ECO:0007669"/>
    <property type="project" value="InterPro"/>
</dbReference>
<dbReference type="InterPro" id="IPR020946">
    <property type="entry name" value="Flavin_mOase-like"/>
</dbReference>
<reference evidence="7" key="1">
    <citation type="submission" date="2021-02" db="EMBL/GenBank/DDBJ databases">
        <authorList>
            <person name="Nowell W R."/>
        </authorList>
    </citation>
    <scope>NUCLEOTIDE SEQUENCE</scope>
    <source>
        <strain evidence="7">Ploen Becks lab</strain>
    </source>
</reference>
<dbReference type="SUPFAM" id="SSF51905">
    <property type="entry name" value="FAD/NAD(P)-binding domain"/>
    <property type="match status" value="1"/>
</dbReference>
<dbReference type="GO" id="GO:0050661">
    <property type="term" value="F:NADP binding"/>
    <property type="evidence" value="ECO:0007669"/>
    <property type="project" value="InterPro"/>
</dbReference>
<evidence type="ECO:0000256" key="3">
    <source>
        <dbReference type="ARBA" id="ARBA00022827"/>
    </source>
</evidence>
<dbReference type="Proteomes" id="UP000663879">
    <property type="component" value="Unassembled WGS sequence"/>
</dbReference>
<evidence type="ECO:0000313" key="7">
    <source>
        <dbReference type="EMBL" id="CAF0901411.1"/>
    </source>
</evidence>
<keyword evidence="2 6" id="KW-0285">Flavoprotein</keyword>
<dbReference type="InterPro" id="IPR036188">
    <property type="entry name" value="FAD/NAD-bd_sf"/>
</dbReference>
<dbReference type="GO" id="GO:0004499">
    <property type="term" value="F:N,N-dimethylaniline monooxygenase activity"/>
    <property type="evidence" value="ECO:0007669"/>
    <property type="project" value="InterPro"/>
</dbReference>
<dbReference type="PIRSF" id="PIRSF000332">
    <property type="entry name" value="FMO"/>
    <property type="match status" value="1"/>
</dbReference>
<comment type="caution">
    <text evidence="7">The sequence shown here is derived from an EMBL/GenBank/DDBJ whole genome shotgun (WGS) entry which is preliminary data.</text>
</comment>
<keyword evidence="3 6" id="KW-0274">FAD</keyword>
<evidence type="ECO:0000256" key="2">
    <source>
        <dbReference type="ARBA" id="ARBA00022630"/>
    </source>
</evidence>
<evidence type="ECO:0000256" key="5">
    <source>
        <dbReference type="ARBA" id="ARBA00023002"/>
    </source>
</evidence>
<dbReference type="OrthoDB" id="6428144at2759"/>
<dbReference type="EC" id="1.-.-.-" evidence="6"/>
<keyword evidence="5 6" id="KW-0560">Oxidoreductase</keyword>
<dbReference type="AlphaFoldDB" id="A0A813ZPM0"/>
<dbReference type="InterPro" id="IPR050346">
    <property type="entry name" value="FMO-like"/>
</dbReference>
<sequence length="307" mass="35616">MSEKVIYKECCVIGCGISGIAVARWLKKYNFDFVVLEKSEDIAGLWRYKENDYGVMSFTHINVSKYNYSFSDYQFPKESVEFMHHSHIYEYAKSYMKMHNLYDYTKFNHQVILLEELNKSDVLYSENLKFQNMDNYERLWKLTVKVENREIVYISPYVAVATGHHFAPKHVKFPGQETFTGEIIHSVKYKNAKFNKMAGKKVLLVGIGNSSVDIADNLVTQGECTSVTISSKSGSWVFPNYINGYTTDLYPSRFMLSLPWQYTTIIYENLIKFICGDPKKYNLNPNSRALQYHPTVSPRNIVKGNDS</sequence>
<keyword evidence="8" id="KW-1185">Reference proteome</keyword>
<dbReference type="Pfam" id="PF00743">
    <property type="entry name" value="FMO-like"/>
    <property type="match status" value="1"/>
</dbReference>
<dbReference type="PANTHER" id="PTHR23023">
    <property type="entry name" value="DIMETHYLANILINE MONOOXYGENASE"/>
    <property type="match status" value="1"/>
</dbReference>
<evidence type="ECO:0000256" key="1">
    <source>
        <dbReference type="ARBA" id="ARBA00009183"/>
    </source>
</evidence>
<dbReference type="Gene3D" id="3.50.50.60">
    <property type="entry name" value="FAD/NAD(P)-binding domain"/>
    <property type="match status" value="1"/>
</dbReference>
<keyword evidence="6" id="KW-0503">Monooxygenase</keyword>
<evidence type="ECO:0000256" key="4">
    <source>
        <dbReference type="ARBA" id="ARBA00022857"/>
    </source>
</evidence>